<sequence>MTAMTSTHPAGAVPAHGQPLGQPRVTADSPVEPAANSHADPLTLPQAATSTSSNQITVQLNTDAVLLVPVPVTVARDETTVTDRDAKAADLSLMGQADARDTPPSTMATPLPTRPATLSRSEPLLSTGTPLLVSTDSLAAVAQDPISSSVSTFSDAMSSSSSALSQTSPLNSADSPTILAPLDGGETATMSPPTLAAAPGPKITIPTPVTPVMPATPPLSPNTTQLNFEMLATPRPASAPPMVLPPPLPLPPAQYATYLAPASSPESPSGATFTMGSESIRNAPLSSPSPSPPQSPTPSSPKSILSTMGPVPARVTVSSYLSAALFGADLPQGAEQKTERVSNFLSVPYELEKTLWLGYIVCLDAFLTIFTILPLRVVIATVRGFRKLMYHQVTLERNHIMDVWKAIILVFSCAVLYQIDPSWLYHTIRGQSMMKLYVIFNLLEVCDRLCCSFGIDILDSLFARSLNEPHSKRTLPILLHFALAGIYVTIHSVVLYYQMVTLNVSINSNSNSLLPLLISNQFVEIKSSVFKRFESENLFQLTCADMTERMNLSVYLLLNVSRNFLELLNNTDGHMTLSFALPYLSWSTSASLDSMHLPTFLHTAWKNLNASLFNSSSTHVAANATATRLTLALTHDTCRLLDSISVSLDWWSYTGPAPAWLPVALDVLYPAMIVGLSEIVVDWLKHAFITKFNNLQPEQVYSRFRRVLCMDIVAATPASPDENAEDDEDDNEAAHAVPPIPKITRSLSKSGPDARGRPTLATRQSTLLAIPHPVVAGAASVAAGAAADDDTGLVSDTSTRTLTLTRSYPGRHHRAASRSRSITPRRSLNASPTPTSTPTRARAPVPATPSGLLRPTLGHVHSIATSASLPSSSSSAAGSSRDTSPSPPVSSSTPTRHPRSPTMRVAPRRRSRRASLHPTQDTLPHVSRRLGFGALPLAVVTIRMTLDNFEAAALTWGFAWLDPPGALRLVPGTAKRAGTWVAGWVRRAVGNVGVVALVQSVPVHPAWVEWVGTVGRTWGKVGVDVVDRFGVLVGAAGLFFIALLSLKVLLGVTLLDQCLYQRQRWMANGEVVEPIGEPGSKKKADKEKDKDKADGVKEGAAGGNKQEAVDKLAGIDRYTLVKSRIP</sequence>
<feature type="compositionally biased region" description="Low complexity" evidence="6">
    <location>
        <begin position="862"/>
        <end position="905"/>
    </location>
</feature>
<feature type="compositionally biased region" description="Low complexity" evidence="6">
    <location>
        <begin position="830"/>
        <end position="850"/>
    </location>
</feature>
<feature type="region of interest" description="Disordered" evidence="6">
    <location>
        <begin position="718"/>
        <end position="758"/>
    </location>
</feature>
<feature type="compositionally biased region" description="Pro residues" evidence="6">
    <location>
        <begin position="287"/>
        <end position="299"/>
    </location>
</feature>
<reference evidence="8 9" key="1">
    <citation type="submission" date="2016-07" db="EMBL/GenBank/DDBJ databases">
        <title>Pervasive Adenine N6-methylation of Active Genes in Fungi.</title>
        <authorList>
            <consortium name="DOE Joint Genome Institute"/>
            <person name="Mondo S.J."/>
            <person name="Dannebaum R.O."/>
            <person name="Kuo R.C."/>
            <person name="Labutti K."/>
            <person name="Haridas S."/>
            <person name="Kuo A."/>
            <person name="Salamov A."/>
            <person name="Ahrendt S.R."/>
            <person name="Lipzen A."/>
            <person name="Sullivan W."/>
            <person name="Andreopoulos W.B."/>
            <person name="Clum A."/>
            <person name="Lindquist E."/>
            <person name="Daum C."/>
            <person name="Ramamoorthy G.K."/>
            <person name="Gryganskyi A."/>
            <person name="Culley D."/>
            <person name="Magnuson J.K."/>
            <person name="James T.Y."/>
            <person name="O'Malley M.A."/>
            <person name="Stajich J.E."/>
            <person name="Spatafora J.W."/>
            <person name="Visel A."/>
            <person name="Grigoriev I.V."/>
        </authorList>
    </citation>
    <scope>NUCLEOTIDE SEQUENCE [LARGE SCALE GENOMIC DNA]</scope>
    <source>
        <strain evidence="8 9">PL171</strain>
    </source>
</reference>
<feature type="region of interest" description="Disordered" evidence="6">
    <location>
        <begin position="1076"/>
        <end position="1104"/>
    </location>
</feature>
<name>A0A1Y2HLX6_9FUNG</name>
<evidence type="ECO:0000313" key="9">
    <source>
        <dbReference type="Proteomes" id="UP000193411"/>
    </source>
</evidence>
<feature type="compositionally biased region" description="Low complexity" evidence="6">
    <location>
        <begin position="260"/>
        <end position="271"/>
    </location>
</feature>
<feature type="transmembrane region" description="Helical" evidence="7">
    <location>
        <begin position="356"/>
        <end position="379"/>
    </location>
</feature>
<dbReference type="InterPro" id="IPR008010">
    <property type="entry name" value="Tatp1"/>
</dbReference>
<feature type="compositionally biased region" description="Low complexity" evidence="6">
    <location>
        <begin position="159"/>
        <end position="172"/>
    </location>
</feature>
<evidence type="ECO:0000256" key="7">
    <source>
        <dbReference type="SAM" id="Phobius"/>
    </source>
</evidence>
<dbReference type="PANTHER" id="PTHR13317">
    <property type="entry name" value="TRANSMEMBRANE ANTERIOR POSTERIOR TRANSFORMATION PROTEIN 1 HOMOLOG"/>
    <property type="match status" value="1"/>
</dbReference>
<comment type="caution">
    <text evidence="8">The sequence shown here is derived from an EMBL/GenBank/DDBJ whole genome shotgun (WGS) entry which is preliminary data.</text>
</comment>
<evidence type="ECO:0000256" key="6">
    <source>
        <dbReference type="SAM" id="MobiDB-lite"/>
    </source>
</evidence>
<evidence type="ECO:0000256" key="1">
    <source>
        <dbReference type="ARBA" id="ARBA00004141"/>
    </source>
</evidence>
<dbReference type="Pfam" id="PF05346">
    <property type="entry name" value="DUF747"/>
    <property type="match status" value="1"/>
</dbReference>
<feature type="transmembrane region" description="Helical" evidence="7">
    <location>
        <begin position="1029"/>
        <end position="1055"/>
    </location>
</feature>
<evidence type="ECO:0000256" key="2">
    <source>
        <dbReference type="ARBA" id="ARBA00008803"/>
    </source>
</evidence>
<feature type="region of interest" description="Disordered" evidence="6">
    <location>
        <begin position="1"/>
        <end position="45"/>
    </location>
</feature>
<organism evidence="8 9">
    <name type="scientific">Catenaria anguillulae PL171</name>
    <dbReference type="NCBI Taxonomy" id="765915"/>
    <lineage>
        <taxon>Eukaryota</taxon>
        <taxon>Fungi</taxon>
        <taxon>Fungi incertae sedis</taxon>
        <taxon>Blastocladiomycota</taxon>
        <taxon>Blastocladiomycetes</taxon>
        <taxon>Blastocladiales</taxon>
        <taxon>Catenariaceae</taxon>
        <taxon>Catenaria</taxon>
    </lineage>
</organism>
<keyword evidence="4 7" id="KW-1133">Transmembrane helix</keyword>
<comment type="subcellular location">
    <subcellularLocation>
        <location evidence="1">Membrane</location>
        <topology evidence="1">Multi-pass membrane protein</topology>
    </subcellularLocation>
</comment>
<comment type="similarity">
    <text evidence="2">Belongs to the TAPT1 family.</text>
</comment>
<proteinExistence type="inferred from homology"/>
<dbReference type="GO" id="GO:0005789">
    <property type="term" value="C:endoplasmic reticulum membrane"/>
    <property type="evidence" value="ECO:0007669"/>
    <property type="project" value="TreeGrafter"/>
</dbReference>
<dbReference type="Proteomes" id="UP000193411">
    <property type="component" value="Unassembled WGS sequence"/>
</dbReference>
<dbReference type="PANTHER" id="PTHR13317:SF4">
    <property type="entry name" value="TRANSMEMBRANE ANTERIOR POSTERIOR TRANSFORMATION PROTEIN 1 HOMOLOG"/>
    <property type="match status" value="1"/>
</dbReference>
<evidence type="ECO:0000256" key="3">
    <source>
        <dbReference type="ARBA" id="ARBA00022692"/>
    </source>
</evidence>
<gene>
    <name evidence="8" type="ORF">BCR44DRAFT_67072</name>
</gene>
<feature type="region of interest" description="Disordered" evidence="6">
    <location>
        <begin position="97"/>
        <end position="123"/>
    </location>
</feature>
<protein>
    <submittedName>
        <fullName evidence="8">Eukaryotic membrane protein family-domain-containing protein</fullName>
    </submittedName>
</protein>
<keyword evidence="9" id="KW-1185">Reference proteome</keyword>
<feature type="transmembrane region" description="Helical" evidence="7">
    <location>
        <begin position="475"/>
        <end position="497"/>
    </location>
</feature>
<keyword evidence="5 7" id="KW-0472">Membrane</keyword>
<evidence type="ECO:0000313" key="8">
    <source>
        <dbReference type="EMBL" id="ORZ34974.1"/>
    </source>
</evidence>
<feature type="region of interest" description="Disordered" evidence="6">
    <location>
        <begin position="159"/>
        <end position="178"/>
    </location>
</feature>
<accession>A0A1Y2HLX6</accession>
<feature type="region of interest" description="Disordered" evidence="6">
    <location>
        <begin position="260"/>
        <end position="306"/>
    </location>
</feature>
<dbReference type="OrthoDB" id="29023at2759"/>
<feature type="compositionally biased region" description="Acidic residues" evidence="6">
    <location>
        <begin position="722"/>
        <end position="731"/>
    </location>
</feature>
<feature type="compositionally biased region" description="Basic and acidic residues" evidence="6">
    <location>
        <begin position="1079"/>
        <end position="1097"/>
    </location>
</feature>
<evidence type="ECO:0000256" key="4">
    <source>
        <dbReference type="ARBA" id="ARBA00022989"/>
    </source>
</evidence>
<dbReference type="EMBL" id="MCFL01000025">
    <property type="protein sequence ID" value="ORZ34974.1"/>
    <property type="molecule type" value="Genomic_DNA"/>
</dbReference>
<feature type="region of interest" description="Disordered" evidence="6">
    <location>
        <begin position="802"/>
        <end position="923"/>
    </location>
</feature>
<feature type="compositionally biased region" description="Basic residues" evidence="6">
    <location>
        <begin position="906"/>
        <end position="915"/>
    </location>
</feature>
<dbReference type="AlphaFoldDB" id="A0A1Y2HLX6"/>
<evidence type="ECO:0000256" key="5">
    <source>
        <dbReference type="ARBA" id="ARBA00023136"/>
    </source>
</evidence>
<keyword evidence="3 7" id="KW-0812">Transmembrane</keyword>